<dbReference type="EMBL" id="QSFV01000020">
    <property type="protein sequence ID" value="RHA80175.1"/>
    <property type="molecule type" value="Genomic_DNA"/>
</dbReference>
<evidence type="ECO:0000256" key="8">
    <source>
        <dbReference type="ARBA" id="ARBA00022960"/>
    </source>
</evidence>
<keyword evidence="8 17" id="KW-0133">Cell shape</keyword>
<accession>A0A413RBS6</accession>
<keyword evidence="6 17" id="KW-0812">Transmembrane</keyword>
<proteinExistence type="inferred from homology"/>
<evidence type="ECO:0000313" key="20">
    <source>
        <dbReference type="EMBL" id="RHA80175.1"/>
    </source>
</evidence>
<keyword evidence="12 17" id="KW-0046">Antibiotic resistance</keyword>
<evidence type="ECO:0000256" key="15">
    <source>
        <dbReference type="ARBA" id="ARBA00032932"/>
    </source>
</evidence>
<dbReference type="Proteomes" id="UP000284779">
    <property type="component" value="Unassembled WGS sequence"/>
</dbReference>
<comment type="subcellular location">
    <subcellularLocation>
        <location evidence="1 17">Cell membrane</location>
        <topology evidence="1 17">Multi-pass membrane protein</topology>
    </subcellularLocation>
</comment>
<evidence type="ECO:0000256" key="12">
    <source>
        <dbReference type="ARBA" id="ARBA00023251"/>
    </source>
</evidence>
<dbReference type="Proteomes" id="UP000285740">
    <property type="component" value="Unassembled WGS sequence"/>
</dbReference>
<dbReference type="GO" id="GO:0050380">
    <property type="term" value="F:undecaprenyl-diphosphatase activity"/>
    <property type="evidence" value="ECO:0007669"/>
    <property type="project" value="UniProtKB-UniRule"/>
</dbReference>
<dbReference type="EC" id="3.6.1.27" evidence="3 17"/>
<evidence type="ECO:0000256" key="16">
    <source>
        <dbReference type="ARBA" id="ARBA00047594"/>
    </source>
</evidence>
<evidence type="ECO:0000313" key="22">
    <source>
        <dbReference type="EMBL" id="RHL46547.1"/>
    </source>
</evidence>
<dbReference type="Proteomes" id="UP000284598">
    <property type="component" value="Unassembled WGS sequence"/>
</dbReference>
<evidence type="ECO:0000256" key="14">
    <source>
        <dbReference type="ARBA" id="ARBA00032707"/>
    </source>
</evidence>
<comment type="function">
    <text evidence="17">Catalyzes the dephosphorylation of undecaprenyl diphosphate (UPP). Confers resistance to bacitracin.</text>
</comment>
<evidence type="ECO:0000313" key="26">
    <source>
        <dbReference type="Proteomes" id="UP000285740"/>
    </source>
</evidence>
<dbReference type="EMBL" id="QSFO01000001">
    <property type="protein sequence ID" value="RHA57373.1"/>
    <property type="molecule type" value="Genomic_DNA"/>
</dbReference>
<evidence type="ECO:0000313" key="27">
    <source>
        <dbReference type="Proteomes" id="UP000286186"/>
    </source>
</evidence>
<dbReference type="HAMAP" id="MF_01006">
    <property type="entry name" value="Undec_diphosphatase"/>
    <property type="match status" value="1"/>
</dbReference>
<dbReference type="GO" id="GO:0008360">
    <property type="term" value="P:regulation of cell shape"/>
    <property type="evidence" value="ECO:0007669"/>
    <property type="project" value="UniProtKB-KW"/>
</dbReference>
<evidence type="ECO:0000256" key="9">
    <source>
        <dbReference type="ARBA" id="ARBA00022984"/>
    </source>
</evidence>
<dbReference type="GO" id="GO:0071555">
    <property type="term" value="P:cell wall organization"/>
    <property type="evidence" value="ECO:0007669"/>
    <property type="project" value="UniProtKB-KW"/>
</dbReference>
<feature type="transmembrane region" description="Helical" evidence="17">
    <location>
        <begin position="271"/>
        <end position="289"/>
    </location>
</feature>
<evidence type="ECO:0000313" key="25">
    <source>
        <dbReference type="Proteomes" id="UP000284779"/>
    </source>
</evidence>
<dbReference type="PANTHER" id="PTHR30622:SF2">
    <property type="entry name" value="UNDECAPRENYL-DIPHOSPHATASE"/>
    <property type="match status" value="1"/>
</dbReference>
<dbReference type="RefSeq" id="WP_117969568.1">
    <property type="nucleotide sequence ID" value="NZ_CABJDQ010000003.1"/>
</dbReference>
<keyword evidence="13 17" id="KW-0961">Cell wall biogenesis/degradation</keyword>
<gene>
    <name evidence="17" type="primary">uppP</name>
    <name evidence="22" type="ORF">DW018_05040</name>
    <name evidence="21" type="ORF">DW652_03725</name>
    <name evidence="20" type="ORF">DW918_07050</name>
    <name evidence="19" type="ORF">DW929_00640</name>
    <name evidence="18" type="ORF">DW944_02635</name>
</gene>
<keyword evidence="11 17" id="KW-0472">Membrane</keyword>
<evidence type="ECO:0000313" key="18">
    <source>
        <dbReference type="EMBL" id="RHA20056.1"/>
    </source>
</evidence>
<dbReference type="PANTHER" id="PTHR30622">
    <property type="entry name" value="UNDECAPRENYL-DIPHOSPHATASE"/>
    <property type="match status" value="1"/>
</dbReference>
<evidence type="ECO:0000256" key="1">
    <source>
        <dbReference type="ARBA" id="ARBA00004651"/>
    </source>
</evidence>
<dbReference type="Proteomes" id="UP000283314">
    <property type="component" value="Unassembled WGS sequence"/>
</dbReference>
<evidence type="ECO:0000256" key="2">
    <source>
        <dbReference type="ARBA" id="ARBA00010621"/>
    </source>
</evidence>
<evidence type="ECO:0000256" key="13">
    <source>
        <dbReference type="ARBA" id="ARBA00023316"/>
    </source>
</evidence>
<evidence type="ECO:0000256" key="11">
    <source>
        <dbReference type="ARBA" id="ARBA00023136"/>
    </source>
</evidence>
<organism evidence="18 25">
    <name type="scientific">Eubacterium ventriosum</name>
    <dbReference type="NCBI Taxonomy" id="39496"/>
    <lineage>
        <taxon>Bacteria</taxon>
        <taxon>Bacillati</taxon>
        <taxon>Bacillota</taxon>
        <taxon>Clostridia</taxon>
        <taxon>Eubacteriales</taxon>
        <taxon>Eubacteriaceae</taxon>
        <taxon>Eubacterium</taxon>
    </lineage>
</organism>
<dbReference type="GO" id="GO:0005886">
    <property type="term" value="C:plasma membrane"/>
    <property type="evidence" value="ECO:0007669"/>
    <property type="project" value="UniProtKB-SubCell"/>
</dbReference>
<keyword evidence="25" id="KW-1185">Reference proteome</keyword>
<dbReference type="InterPro" id="IPR003824">
    <property type="entry name" value="UppP"/>
</dbReference>
<evidence type="ECO:0000256" key="3">
    <source>
        <dbReference type="ARBA" id="ARBA00012374"/>
    </source>
</evidence>
<dbReference type="GO" id="GO:0046677">
    <property type="term" value="P:response to antibiotic"/>
    <property type="evidence" value="ECO:0007669"/>
    <property type="project" value="UniProtKB-UniRule"/>
</dbReference>
<evidence type="ECO:0000256" key="10">
    <source>
        <dbReference type="ARBA" id="ARBA00022989"/>
    </source>
</evidence>
<feature type="transmembrane region" description="Helical" evidence="17">
    <location>
        <begin position="6"/>
        <end position="29"/>
    </location>
</feature>
<dbReference type="EMBL" id="QROT01000003">
    <property type="protein sequence ID" value="RHL46547.1"/>
    <property type="molecule type" value="Genomic_DNA"/>
</dbReference>
<reference evidence="23 24" key="1">
    <citation type="submission" date="2018-08" db="EMBL/GenBank/DDBJ databases">
        <title>A genome reference for cultivated species of the human gut microbiota.</title>
        <authorList>
            <person name="Zou Y."/>
            <person name="Xue W."/>
            <person name="Luo G."/>
        </authorList>
    </citation>
    <scope>NUCLEOTIDE SEQUENCE [LARGE SCALE GENOMIC DNA]</scope>
    <source>
        <strain evidence="22 23">AF37-4</strain>
        <strain evidence="21 27">AM23-22</strain>
        <strain evidence="20 26">AM42-30</strain>
        <strain evidence="19 24">AM43-2</strain>
        <strain evidence="18 25">AM44-11BH</strain>
    </source>
</reference>
<protein>
    <recommendedName>
        <fullName evidence="4 17">Undecaprenyl-diphosphatase</fullName>
        <ecNumber evidence="3 17">3.6.1.27</ecNumber>
    </recommendedName>
    <alternativeName>
        <fullName evidence="15 17">Bacitracin resistance protein</fullName>
    </alternativeName>
    <alternativeName>
        <fullName evidence="14 17">Undecaprenyl pyrophosphate phosphatase</fullName>
    </alternativeName>
</protein>
<evidence type="ECO:0000256" key="17">
    <source>
        <dbReference type="HAMAP-Rule" id="MF_01006"/>
    </source>
</evidence>
<dbReference type="EMBL" id="QSFD01000002">
    <property type="protein sequence ID" value="RHA20056.1"/>
    <property type="molecule type" value="Genomic_DNA"/>
</dbReference>
<dbReference type="GO" id="GO:0009252">
    <property type="term" value="P:peptidoglycan biosynthetic process"/>
    <property type="evidence" value="ECO:0007669"/>
    <property type="project" value="UniProtKB-KW"/>
</dbReference>
<name>A0A413RBS6_9FIRM</name>
<evidence type="ECO:0000256" key="7">
    <source>
        <dbReference type="ARBA" id="ARBA00022801"/>
    </source>
</evidence>
<comment type="catalytic activity">
    <reaction evidence="16 17">
        <text>di-trans,octa-cis-undecaprenyl diphosphate + H2O = di-trans,octa-cis-undecaprenyl phosphate + phosphate + H(+)</text>
        <dbReference type="Rhea" id="RHEA:28094"/>
        <dbReference type="ChEBI" id="CHEBI:15377"/>
        <dbReference type="ChEBI" id="CHEBI:15378"/>
        <dbReference type="ChEBI" id="CHEBI:43474"/>
        <dbReference type="ChEBI" id="CHEBI:58405"/>
        <dbReference type="ChEBI" id="CHEBI:60392"/>
        <dbReference type="EC" id="3.6.1.27"/>
    </reaction>
</comment>
<keyword evidence="9 17" id="KW-0573">Peptidoglycan synthesis</keyword>
<dbReference type="Proteomes" id="UP000286186">
    <property type="component" value="Unassembled WGS sequence"/>
</dbReference>
<feature type="transmembrane region" description="Helical" evidence="17">
    <location>
        <begin position="206"/>
        <end position="226"/>
    </location>
</feature>
<evidence type="ECO:0000313" key="19">
    <source>
        <dbReference type="EMBL" id="RHA57373.1"/>
    </source>
</evidence>
<feature type="transmembrane region" description="Helical" evidence="17">
    <location>
        <begin position="41"/>
        <end position="60"/>
    </location>
</feature>
<evidence type="ECO:0000256" key="5">
    <source>
        <dbReference type="ARBA" id="ARBA00022475"/>
    </source>
</evidence>
<dbReference type="Pfam" id="PF02673">
    <property type="entry name" value="BacA"/>
    <property type="match status" value="1"/>
</dbReference>
<comment type="similarity">
    <text evidence="2 17">Belongs to the UppP family.</text>
</comment>
<dbReference type="EMBL" id="QRHR01000003">
    <property type="protein sequence ID" value="RHF89598.1"/>
    <property type="molecule type" value="Genomic_DNA"/>
</dbReference>
<keyword evidence="7 17" id="KW-0378">Hydrolase</keyword>
<sequence>MGILEAILLGIIQGIAEFLPISSSGHLAIFQKLFGMDQVGISFDVFLHIGTLIAVFIVFWKDILRLFVDGVGIVADSCVNVYRFFRSKNKKEPVEYIRVIRTAYRKFALLVIVSTIPTGIIGYLGKELVSNASDTLIIPGICLLVTAVLLFISDQMPDGQKTPKNTSYFNAVFMGICQGIATLPGLSRSGTTIVAGLLCGLRRDFVVKYSFIMSIPAILGAAVLEIPDMGKDMATTGVASYVVGMIVAAVVGYICIKTMLVVVRNKKFKYFSYYCAVVGLVAIIASFVIK</sequence>
<comment type="miscellaneous">
    <text evidence="17">Bacitracin is thought to be involved in the inhibition of peptidoglycan synthesis by sequestering undecaprenyl diphosphate, thereby reducing the pool of lipid carrier available.</text>
</comment>
<keyword evidence="5 17" id="KW-1003">Cell membrane</keyword>
<evidence type="ECO:0000256" key="4">
    <source>
        <dbReference type="ARBA" id="ARBA00021581"/>
    </source>
</evidence>
<evidence type="ECO:0000313" key="21">
    <source>
        <dbReference type="EMBL" id="RHF89598.1"/>
    </source>
</evidence>
<feature type="transmembrane region" description="Helical" evidence="17">
    <location>
        <begin position="136"/>
        <end position="156"/>
    </location>
</feature>
<feature type="transmembrane region" description="Helical" evidence="17">
    <location>
        <begin position="238"/>
        <end position="259"/>
    </location>
</feature>
<dbReference type="AlphaFoldDB" id="A0A413RBS6"/>
<feature type="transmembrane region" description="Helical" evidence="17">
    <location>
        <begin position="106"/>
        <end position="124"/>
    </location>
</feature>
<evidence type="ECO:0000256" key="6">
    <source>
        <dbReference type="ARBA" id="ARBA00022692"/>
    </source>
</evidence>
<evidence type="ECO:0000313" key="23">
    <source>
        <dbReference type="Proteomes" id="UP000283314"/>
    </source>
</evidence>
<comment type="caution">
    <text evidence="18">The sequence shown here is derived from an EMBL/GenBank/DDBJ whole genome shotgun (WGS) entry which is preliminary data.</text>
</comment>
<evidence type="ECO:0000313" key="24">
    <source>
        <dbReference type="Proteomes" id="UP000284598"/>
    </source>
</evidence>
<dbReference type="GeneID" id="66466601"/>
<keyword evidence="10 17" id="KW-1133">Transmembrane helix</keyword>